<dbReference type="Proteomes" id="UP000049077">
    <property type="component" value="Unassembled WGS sequence"/>
</dbReference>
<proteinExistence type="predicted"/>
<organism evidence="2 3">
    <name type="scientific">Vibrio crassostreae</name>
    <dbReference type="NCBI Taxonomy" id="246167"/>
    <lineage>
        <taxon>Bacteria</taxon>
        <taxon>Pseudomonadati</taxon>
        <taxon>Pseudomonadota</taxon>
        <taxon>Gammaproteobacteria</taxon>
        <taxon>Vibrionales</taxon>
        <taxon>Vibrionaceae</taxon>
        <taxon>Vibrio</taxon>
    </lineage>
</organism>
<reference evidence="2 3" key="1">
    <citation type="submission" date="2014-06" db="EMBL/GenBank/DDBJ databases">
        <authorList>
            <person name="Le Roux F."/>
        </authorList>
    </citation>
    <scope>NUCLEOTIDE SEQUENCE [LARGE SCALE GENOMIC DNA]</scope>
    <source>
        <strain evidence="2 3">J5-4</strain>
    </source>
</reference>
<keyword evidence="1" id="KW-0812">Transmembrane</keyword>
<keyword evidence="1" id="KW-0472">Membrane</keyword>
<dbReference type="Pfam" id="PF16964">
    <property type="entry name" value="TadF"/>
    <property type="match status" value="1"/>
</dbReference>
<evidence type="ECO:0000313" key="3">
    <source>
        <dbReference type="Proteomes" id="UP000049077"/>
    </source>
</evidence>
<sequence>MKDVHSKLVRERVVQVKQKGAFAVELAMVLVFASGIFVVVVNHMLAINKKGQLDRASYSLTTIFAERKQLFNADMDICAGDCRKTEHNAFVIASASMKRMIPNFDKTKFGMRIDEIRLEETALSGGKVNYRRVQKTLTKGSIHGCDFPDMSDITKEKAIEILPITSRGRRLPMYQVSLCYEIPTNLIGIANGEVFRLVSTSYSFARV</sequence>
<keyword evidence="3" id="KW-1185">Reference proteome</keyword>
<dbReference type="EMBL" id="CCJX01000103">
    <property type="protein sequence ID" value="CDT37492.1"/>
    <property type="molecule type" value="Genomic_DNA"/>
</dbReference>
<evidence type="ECO:0000256" key="1">
    <source>
        <dbReference type="SAM" id="Phobius"/>
    </source>
</evidence>
<evidence type="ECO:0000313" key="2">
    <source>
        <dbReference type="EMBL" id="CDT37492.1"/>
    </source>
</evidence>
<evidence type="ECO:0008006" key="4">
    <source>
        <dbReference type="Google" id="ProtNLM"/>
    </source>
</evidence>
<protein>
    <recommendedName>
        <fullName evidence="4">Tight adherence protein F</fullName>
    </recommendedName>
</protein>
<comment type="caution">
    <text evidence="2">The sequence shown here is derived from an EMBL/GenBank/DDBJ whole genome shotgun (WGS) entry which is preliminary data.</text>
</comment>
<accession>A0ABM9QV24</accession>
<gene>
    <name evidence="2" type="ORF">VCR4J5_200534</name>
</gene>
<keyword evidence="1" id="KW-1133">Transmembrane helix</keyword>
<dbReference type="InterPro" id="IPR031582">
    <property type="entry name" value="TadF"/>
</dbReference>
<name>A0ABM9QV24_9VIBR</name>
<feature type="transmembrane region" description="Helical" evidence="1">
    <location>
        <begin position="21"/>
        <end position="45"/>
    </location>
</feature>